<sequence length="645" mass="69880">MGFSQVLFCLFAVPRLTGATPFNTGNVKRQASELLDSYDFIIAGGGTSGLTVADRLTEAFPDRNVLVIEYGEVEYAPGVFDPPVISWGTAGGLASGWLLNSTPSPELNNNTALVMAGQVVGGSSAINGMFFDRGSRFDYDSWDRLQGDRTGSREKDTDWSWDGVYPFFKKSVTFTPPPKAVAKKYNYTWDTSTFGNTTPIYASLPPFLWGDHYVSRQSWQEMGIRVARECANGDKEGLCWIPISEHPVTASRSYAGIGHYSEVVGKRPNYHLFVKHQVARVVYPKGNAKEGQPVVEVRPVAGGPSFTISAKKEVVLSAGVFGTPAILQRSGIGPPAFLQSANIPLVLDLPGVGSNLQDHSGPRVQWNCKSLPFYPLPSEMLNETFAAEAAVAFNQTPAQGPYTLAMSNSAIWVPLPNITATYSTIIDSIRRLANATHPASLHLPPSYNSEPTLIAGYRAQLLALADLLANPRSPSLESTFATGTSAGAVLLHPLSRGTVRLNLTSPFDPPVLDYRSASNPIDLSLHLAHTRYLRRMMHTDTFKALGAVEVQPGETVQTDEELEAFVRRSTVQSYMHPCCTAAMMPREKGGVVGPDLRVHGAGRLRVVDMSVLPVLPGAHLSATAYAVGEKAADIIINQWSKRKDG</sequence>
<protein>
    <submittedName>
        <fullName evidence="7">GMC oxidoreductase</fullName>
    </submittedName>
</protein>
<comment type="caution">
    <text evidence="7">The sequence shown here is derived from an EMBL/GenBank/DDBJ whole genome shotgun (WGS) entry which is preliminary data.</text>
</comment>
<evidence type="ECO:0000313" key="7">
    <source>
        <dbReference type="EMBL" id="KAK4129027.1"/>
    </source>
</evidence>
<dbReference type="PANTHER" id="PTHR11552:SF115">
    <property type="entry name" value="DEHYDROGENASE XPTC-RELATED"/>
    <property type="match status" value="1"/>
</dbReference>
<accession>A0AAN6U9R7</accession>
<keyword evidence="3" id="KW-0274">FAD</keyword>
<feature type="binding site" evidence="3">
    <location>
        <position position="119"/>
    </location>
    <ligand>
        <name>FAD</name>
        <dbReference type="ChEBI" id="CHEBI:57692"/>
    </ligand>
</feature>
<evidence type="ECO:0000259" key="6">
    <source>
        <dbReference type="Pfam" id="PF05199"/>
    </source>
</evidence>
<dbReference type="InterPro" id="IPR036188">
    <property type="entry name" value="FAD/NAD-bd_sf"/>
</dbReference>
<feature type="chain" id="PRO_5042877657" evidence="4">
    <location>
        <begin position="20"/>
        <end position="645"/>
    </location>
</feature>
<dbReference type="SUPFAM" id="SSF51905">
    <property type="entry name" value="FAD/NAD(P)-binding domain"/>
    <property type="match status" value="1"/>
</dbReference>
<keyword evidence="4" id="KW-0732">Signal</keyword>
<evidence type="ECO:0000256" key="3">
    <source>
        <dbReference type="PIRSR" id="PIRSR000137-2"/>
    </source>
</evidence>
<reference evidence="7" key="1">
    <citation type="journal article" date="2023" name="Mol. Phylogenet. Evol.">
        <title>Genome-scale phylogeny and comparative genomics of the fungal order Sordariales.</title>
        <authorList>
            <person name="Hensen N."/>
            <person name="Bonometti L."/>
            <person name="Westerberg I."/>
            <person name="Brannstrom I.O."/>
            <person name="Guillou S."/>
            <person name="Cros-Aarteil S."/>
            <person name="Calhoun S."/>
            <person name="Haridas S."/>
            <person name="Kuo A."/>
            <person name="Mondo S."/>
            <person name="Pangilinan J."/>
            <person name="Riley R."/>
            <person name="LaButti K."/>
            <person name="Andreopoulos B."/>
            <person name="Lipzen A."/>
            <person name="Chen C."/>
            <person name="Yan M."/>
            <person name="Daum C."/>
            <person name="Ng V."/>
            <person name="Clum A."/>
            <person name="Steindorff A."/>
            <person name="Ohm R.A."/>
            <person name="Martin F."/>
            <person name="Silar P."/>
            <person name="Natvig D.O."/>
            <person name="Lalanne C."/>
            <person name="Gautier V."/>
            <person name="Ament-Velasquez S.L."/>
            <person name="Kruys A."/>
            <person name="Hutchinson M.I."/>
            <person name="Powell A.J."/>
            <person name="Barry K."/>
            <person name="Miller A.N."/>
            <person name="Grigoriev I.V."/>
            <person name="Debuchy R."/>
            <person name="Gladieux P."/>
            <person name="Hiltunen Thoren M."/>
            <person name="Johannesson H."/>
        </authorList>
    </citation>
    <scope>NUCLEOTIDE SEQUENCE</scope>
    <source>
        <strain evidence="7">CBS 731.68</strain>
    </source>
</reference>
<dbReference type="GO" id="GO:0050660">
    <property type="term" value="F:flavin adenine dinucleotide binding"/>
    <property type="evidence" value="ECO:0007669"/>
    <property type="project" value="InterPro"/>
</dbReference>
<dbReference type="Pfam" id="PF05199">
    <property type="entry name" value="GMC_oxred_C"/>
    <property type="match status" value="1"/>
</dbReference>
<dbReference type="GeneID" id="87824857"/>
<dbReference type="PANTHER" id="PTHR11552">
    <property type="entry name" value="GLUCOSE-METHANOL-CHOLINE GMC OXIDOREDUCTASE"/>
    <property type="match status" value="1"/>
</dbReference>
<dbReference type="Gene3D" id="3.30.560.10">
    <property type="entry name" value="Glucose Oxidase, domain 3"/>
    <property type="match status" value="1"/>
</dbReference>
<feature type="active site" description="Proton acceptor" evidence="2">
    <location>
        <position position="619"/>
    </location>
</feature>
<evidence type="ECO:0000313" key="8">
    <source>
        <dbReference type="Proteomes" id="UP001302602"/>
    </source>
</evidence>
<dbReference type="Gene3D" id="3.50.50.60">
    <property type="entry name" value="FAD/NAD(P)-binding domain"/>
    <property type="match status" value="1"/>
</dbReference>
<feature type="domain" description="Glucose-methanol-choline oxidoreductase N-terminal" evidence="5">
    <location>
        <begin position="38"/>
        <end position="359"/>
    </location>
</feature>
<dbReference type="AlphaFoldDB" id="A0AAN6U9R7"/>
<feature type="signal peptide" evidence="4">
    <location>
        <begin position="1"/>
        <end position="19"/>
    </location>
</feature>
<name>A0AAN6U9R7_9PEZI</name>
<feature type="binding site" evidence="3">
    <location>
        <begin position="47"/>
        <end position="48"/>
    </location>
    <ligand>
        <name>FAD</name>
        <dbReference type="ChEBI" id="CHEBI:57692"/>
    </ligand>
</feature>
<dbReference type="EMBL" id="MU853223">
    <property type="protein sequence ID" value="KAK4129027.1"/>
    <property type="molecule type" value="Genomic_DNA"/>
</dbReference>
<dbReference type="Pfam" id="PF00732">
    <property type="entry name" value="GMC_oxred_N"/>
    <property type="match status" value="1"/>
</dbReference>
<evidence type="ECO:0000256" key="1">
    <source>
        <dbReference type="ARBA" id="ARBA00010790"/>
    </source>
</evidence>
<evidence type="ECO:0000256" key="4">
    <source>
        <dbReference type="SAM" id="SignalP"/>
    </source>
</evidence>
<reference evidence="7" key="2">
    <citation type="submission" date="2023-05" db="EMBL/GenBank/DDBJ databases">
        <authorList>
            <consortium name="Lawrence Berkeley National Laboratory"/>
            <person name="Steindorff A."/>
            <person name="Hensen N."/>
            <person name="Bonometti L."/>
            <person name="Westerberg I."/>
            <person name="Brannstrom I.O."/>
            <person name="Guillou S."/>
            <person name="Cros-Aarteil S."/>
            <person name="Calhoun S."/>
            <person name="Haridas S."/>
            <person name="Kuo A."/>
            <person name="Mondo S."/>
            <person name="Pangilinan J."/>
            <person name="Riley R."/>
            <person name="Labutti K."/>
            <person name="Andreopoulos B."/>
            <person name="Lipzen A."/>
            <person name="Chen C."/>
            <person name="Yanf M."/>
            <person name="Daum C."/>
            <person name="Ng V."/>
            <person name="Clum A."/>
            <person name="Ohm R."/>
            <person name="Martin F."/>
            <person name="Silar P."/>
            <person name="Natvig D."/>
            <person name="Lalanne C."/>
            <person name="Gautier V."/>
            <person name="Ament-Velasquez S.L."/>
            <person name="Kruys A."/>
            <person name="Hutchinson M.I."/>
            <person name="Powell A.J."/>
            <person name="Barry K."/>
            <person name="Miller A.N."/>
            <person name="Grigoriev I.V."/>
            <person name="Debuchy R."/>
            <person name="Gladieux P."/>
            <person name="Thoren M.H."/>
            <person name="Johannesson H."/>
        </authorList>
    </citation>
    <scope>NUCLEOTIDE SEQUENCE</scope>
    <source>
        <strain evidence="7">CBS 731.68</strain>
    </source>
</reference>
<keyword evidence="3" id="KW-0285">Flavoprotein</keyword>
<feature type="active site" description="Proton donor" evidence="2">
    <location>
        <position position="576"/>
    </location>
</feature>
<organism evidence="7 8">
    <name type="scientific">Parathielavia appendiculata</name>
    <dbReference type="NCBI Taxonomy" id="2587402"/>
    <lineage>
        <taxon>Eukaryota</taxon>
        <taxon>Fungi</taxon>
        <taxon>Dikarya</taxon>
        <taxon>Ascomycota</taxon>
        <taxon>Pezizomycotina</taxon>
        <taxon>Sordariomycetes</taxon>
        <taxon>Sordariomycetidae</taxon>
        <taxon>Sordariales</taxon>
        <taxon>Chaetomiaceae</taxon>
        <taxon>Parathielavia</taxon>
    </lineage>
</organism>
<feature type="binding site" evidence="3">
    <location>
        <position position="278"/>
    </location>
    <ligand>
        <name>FAD</name>
        <dbReference type="ChEBI" id="CHEBI:57692"/>
    </ligand>
</feature>
<keyword evidence="8" id="KW-1185">Reference proteome</keyword>
<proteinExistence type="inferred from homology"/>
<evidence type="ECO:0000259" key="5">
    <source>
        <dbReference type="Pfam" id="PF00732"/>
    </source>
</evidence>
<dbReference type="InterPro" id="IPR000172">
    <property type="entry name" value="GMC_OxRdtase_N"/>
</dbReference>
<comment type="similarity">
    <text evidence="1">Belongs to the GMC oxidoreductase family.</text>
</comment>
<dbReference type="InterPro" id="IPR012132">
    <property type="entry name" value="GMC_OxRdtase"/>
</dbReference>
<evidence type="ECO:0000256" key="2">
    <source>
        <dbReference type="PIRSR" id="PIRSR000137-1"/>
    </source>
</evidence>
<dbReference type="PIRSF" id="PIRSF000137">
    <property type="entry name" value="Alcohol_oxidase"/>
    <property type="match status" value="1"/>
</dbReference>
<comment type="cofactor">
    <cofactor evidence="3">
        <name>FAD</name>
        <dbReference type="ChEBI" id="CHEBI:57692"/>
    </cofactor>
</comment>
<dbReference type="SUPFAM" id="SSF54373">
    <property type="entry name" value="FAD-linked reductases, C-terminal domain"/>
    <property type="match status" value="1"/>
</dbReference>
<dbReference type="InterPro" id="IPR007867">
    <property type="entry name" value="GMC_OxRtase_C"/>
</dbReference>
<dbReference type="GO" id="GO:0016614">
    <property type="term" value="F:oxidoreductase activity, acting on CH-OH group of donors"/>
    <property type="evidence" value="ECO:0007669"/>
    <property type="project" value="InterPro"/>
</dbReference>
<dbReference type="Proteomes" id="UP001302602">
    <property type="component" value="Unassembled WGS sequence"/>
</dbReference>
<feature type="binding site" evidence="3">
    <location>
        <position position="574"/>
    </location>
    <ligand>
        <name>substrate</name>
    </ligand>
</feature>
<feature type="domain" description="Glucose-methanol-choline oxidoreductase C-terminal" evidence="6">
    <location>
        <begin position="493"/>
        <end position="628"/>
    </location>
</feature>
<dbReference type="GO" id="GO:0044550">
    <property type="term" value="P:secondary metabolite biosynthetic process"/>
    <property type="evidence" value="ECO:0007669"/>
    <property type="project" value="TreeGrafter"/>
</dbReference>
<dbReference type="RefSeq" id="XP_062652798.1">
    <property type="nucleotide sequence ID" value="XM_062788087.1"/>
</dbReference>
<gene>
    <name evidence="7" type="ORF">N657DRAFT_561872</name>
</gene>